<keyword evidence="3" id="KW-1185">Reference proteome</keyword>
<dbReference type="AlphaFoldDB" id="A0AAD7B462"/>
<organism evidence="2 3">
    <name type="scientific">Roridomyces roridus</name>
    <dbReference type="NCBI Taxonomy" id="1738132"/>
    <lineage>
        <taxon>Eukaryota</taxon>
        <taxon>Fungi</taxon>
        <taxon>Dikarya</taxon>
        <taxon>Basidiomycota</taxon>
        <taxon>Agaricomycotina</taxon>
        <taxon>Agaricomycetes</taxon>
        <taxon>Agaricomycetidae</taxon>
        <taxon>Agaricales</taxon>
        <taxon>Marasmiineae</taxon>
        <taxon>Mycenaceae</taxon>
        <taxon>Roridomyces</taxon>
    </lineage>
</organism>
<name>A0AAD7B462_9AGAR</name>
<reference evidence="2" key="1">
    <citation type="submission" date="2023-03" db="EMBL/GenBank/DDBJ databases">
        <title>Massive genome expansion in bonnet fungi (Mycena s.s.) driven by repeated elements and novel gene families across ecological guilds.</title>
        <authorList>
            <consortium name="Lawrence Berkeley National Laboratory"/>
            <person name="Harder C.B."/>
            <person name="Miyauchi S."/>
            <person name="Viragh M."/>
            <person name="Kuo A."/>
            <person name="Thoen E."/>
            <person name="Andreopoulos B."/>
            <person name="Lu D."/>
            <person name="Skrede I."/>
            <person name="Drula E."/>
            <person name="Henrissat B."/>
            <person name="Morin E."/>
            <person name="Kohler A."/>
            <person name="Barry K."/>
            <person name="LaButti K."/>
            <person name="Morin E."/>
            <person name="Salamov A."/>
            <person name="Lipzen A."/>
            <person name="Mereny Z."/>
            <person name="Hegedus B."/>
            <person name="Baldrian P."/>
            <person name="Stursova M."/>
            <person name="Weitz H."/>
            <person name="Taylor A."/>
            <person name="Grigoriev I.V."/>
            <person name="Nagy L.G."/>
            <person name="Martin F."/>
            <person name="Kauserud H."/>
        </authorList>
    </citation>
    <scope>NUCLEOTIDE SEQUENCE</scope>
    <source>
        <strain evidence="2">9284</strain>
    </source>
</reference>
<keyword evidence="1" id="KW-0812">Transmembrane</keyword>
<keyword evidence="1" id="KW-1133">Transmembrane helix</keyword>
<sequence>MRYPSISELASILLGALALIPHHMLRYTLVAITIIFLTVLVTHFQRPSNQLLALRESIRHAEETIHEVQPLCTREVQVGLAELGVRLLEVRQAALIWKCRLLETDRLTWRKYWLMRRRIQACVLDVKNIRTAIQVLLESEHELGEEKNPLSPELPRSRRSFRWAIITPTEYVQALIDESASNFGRKRM</sequence>
<feature type="transmembrane region" description="Helical" evidence="1">
    <location>
        <begin position="24"/>
        <end position="44"/>
    </location>
</feature>
<evidence type="ECO:0000256" key="1">
    <source>
        <dbReference type="SAM" id="Phobius"/>
    </source>
</evidence>
<comment type="caution">
    <text evidence="2">The sequence shown here is derived from an EMBL/GenBank/DDBJ whole genome shotgun (WGS) entry which is preliminary data.</text>
</comment>
<evidence type="ECO:0000313" key="2">
    <source>
        <dbReference type="EMBL" id="KAJ7609504.1"/>
    </source>
</evidence>
<gene>
    <name evidence="2" type="ORF">FB45DRAFT_1038936</name>
</gene>
<keyword evidence="1" id="KW-0472">Membrane</keyword>
<dbReference type="Proteomes" id="UP001221142">
    <property type="component" value="Unassembled WGS sequence"/>
</dbReference>
<evidence type="ECO:0000313" key="3">
    <source>
        <dbReference type="Proteomes" id="UP001221142"/>
    </source>
</evidence>
<proteinExistence type="predicted"/>
<protein>
    <submittedName>
        <fullName evidence="2">Uncharacterized protein</fullName>
    </submittedName>
</protein>
<dbReference type="EMBL" id="JARKIF010000040">
    <property type="protein sequence ID" value="KAJ7609504.1"/>
    <property type="molecule type" value="Genomic_DNA"/>
</dbReference>
<accession>A0AAD7B462</accession>